<dbReference type="InterPro" id="IPR014746">
    <property type="entry name" value="Gln_synth/guanido_kin_cat_dom"/>
</dbReference>
<dbReference type="RefSeq" id="WP_087925219.1">
    <property type="nucleotide sequence ID" value="NZ_CP021744.1"/>
</dbReference>
<dbReference type="NCBIfam" id="NF010041">
    <property type="entry name" value="PRK13517.1-1"/>
    <property type="match status" value="1"/>
</dbReference>
<keyword evidence="2 5" id="KW-0547">Nucleotide-binding</keyword>
<dbReference type="EC" id="6.3.2.2" evidence="5"/>
<dbReference type="Gene3D" id="3.30.590.20">
    <property type="match status" value="1"/>
</dbReference>
<dbReference type="PANTHER" id="PTHR36510">
    <property type="entry name" value="GLUTAMATE--CYSTEINE LIGASE 2-RELATED"/>
    <property type="match status" value="1"/>
</dbReference>
<dbReference type="EMBL" id="CP021744">
    <property type="protein sequence ID" value="ARZ66628.1"/>
    <property type="molecule type" value="Genomic_DNA"/>
</dbReference>
<dbReference type="InterPro" id="IPR011793">
    <property type="entry name" value="YbdK"/>
</dbReference>
<evidence type="ECO:0000313" key="6">
    <source>
        <dbReference type="EMBL" id="ARZ66628.1"/>
    </source>
</evidence>
<dbReference type="KEGG" id="salj:SMD11_0962"/>
<dbReference type="SUPFAM" id="SSF55931">
    <property type="entry name" value="Glutamine synthetase/guanido kinase"/>
    <property type="match status" value="1"/>
</dbReference>
<dbReference type="PANTHER" id="PTHR36510:SF1">
    <property type="entry name" value="GLUTAMATE--CYSTEINE LIGASE 2-RELATED"/>
    <property type="match status" value="1"/>
</dbReference>
<evidence type="ECO:0000256" key="3">
    <source>
        <dbReference type="ARBA" id="ARBA00022840"/>
    </source>
</evidence>
<comment type="similarity">
    <text evidence="5">Belongs to the glutamate--cysteine ligase type 2 family. YbdK subfamily.</text>
</comment>
<gene>
    <name evidence="6" type="primary">ybdK</name>
    <name evidence="6" type="ORF">SMD11_0962</name>
</gene>
<evidence type="ECO:0000256" key="1">
    <source>
        <dbReference type="ARBA" id="ARBA00022598"/>
    </source>
</evidence>
<dbReference type="InterPro" id="IPR050141">
    <property type="entry name" value="GCL_type2/YbdK_subfam"/>
</dbReference>
<evidence type="ECO:0000256" key="5">
    <source>
        <dbReference type="HAMAP-Rule" id="MF_01609"/>
    </source>
</evidence>
<dbReference type="AlphaFoldDB" id="A0A1Z2KX66"/>
<dbReference type="GO" id="GO:0004357">
    <property type="term" value="F:glutamate-cysteine ligase activity"/>
    <property type="evidence" value="ECO:0007669"/>
    <property type="project" value="UniProtKB-EC"/>
</dbReference>
<dbReference type="GO" id="GO:0042398">
    <property type="term" value="P:modified amino acid biosynthetic process"/>
    <property type="evidence" value="ECO:0007669"/>
    <property type="project" value="InterPro"/>
</dbReference>
<proteinExistence type="inferred from homology"/>
<sequence length="371" mass="40582">MTTMGVEEEYLLLDAVSGLPVPLGEKVRATAGMRPVPGAGEVHSELLQSQIEIATPVCRSLDELGDSLVRLRHAIGTAAERAGCRVAASGTAPFSGRTPPPVTDEARYHDIHDAAPQLVDEQLINGMHVHVGIPDRDTGVAVLNRVRPWLPALVAMAANSPMWCGHDTGFASWRTVVFGRWPVSGPPPLFEDAGDYERRVRAVMATGILRDRGQLYWQARLSERYPTVEVRALDVQPRAEDAVMFAGVVRALVDTAVFEEKRGVPYPTPSSEMLDTANWQAARHGLGGDLIDPLGRRRPADEVVGRLLRHVSPALERFDGARRVASLLHRLRTEGAAADRQRRALAEGGWRAVMDLVCLTASRHPHERNSD</sequence>
<comment type="catalytic activity">
    <reaction evidence="4 5">
        <text>L-cysteine + L-glutamate + ATP = gamma-L-glutamyl-L-cysteine + ADP + phosphate + H(+)</text>
        <dbReference type="Rhea" id="RHEA:13285"/>
        <dbReference type="ChEBI" id="CHEBI:15378"/>
        <dbReference type="ChEBI" id="CHEBI:29985"/>
        <dbReference type="ChEBI" id="CHEBI:30616"/>
        <dbReference type="ChEBI" id="CHEBI:35235"/>
        <dbReference type="ChEBI" id="CHEBI:43474"/>
        <dbReference type="ChEBI" id="CHEBI:58173"/>
        <dbReference type="ChEBI" id="CHEBI:456216"/>
        <dbReference type="EC" id="6.3.2.2"/>
    </reaction>
</comment>
<dbReference type="HAMAP" id="MF_01609">
    <property type="entry name" value="Glu_cys_ligase_2"/>
    <property type="match status" value="1"/>
</dbReference>
<dbReference type="NCBIfam" id="TIGR02050">
    <property type="entry name" value="gshA_cyan_rel"/>
    <property type="match status" value="1"/>
</dbReference>
<accession>A0A1Z2KX66</accession>
<organism evidence="6 7">
    <name type="scientific">Streptomyces albireticuli</name>
    <dbReference type="NCBI Taxonomy" id="1940"/>
    <lineage>
        <taxon>Bacteria</taxon>
        <taxon>Bacillati</taxon>
        <taxon>Actinomycetota</taxon>
        <taxon>Actinomycetes</taxon>
        <taxon>Kitasatosporales</taxon>
        <taxon>Streptomycetaceae</taxon>
        <taxon>Streptomyces</taxon>
    </lineage>
</organism>
<keyword evidence="3 5" id="KW-0067">ATP-binding</keyword>
<keyword evidence="1 5" id="KW-0436">Ligase</keyword>
<name>A0A1Z2KX66_9ACTN</name>
<dbReference type="Proteomes" id="UP000195755">
    <property type="component" value="Chromosome"/>
</dbReference>
<evidence type="ECO:0000313" key="7">
    <source>
        <dbReference type="Proteomes" id="UP000195755"/>
    </source>
</evidence>
<dbReference type="OrthoDB" id="9803842at2"/>
<comment type="function">
    <text evidence="5">ATP-dependent carboxylate-amine ligase which exhibits weak glutamate--cysteine ligase activity.</text>
</comment>
<dbReference type="InterPro" id="IPR006336">
    <property type="entry name" value="GCS2"/>
</dbReference>
<dbReference type="Pfam" id="PF04107">
    <property type="entry name" value="GCS2"/>
    <property type="match status" value="1"/>
</dbReference>
<evidence type="ECO:0000256" key="4">
    <source>
        <dbReference type="ARBA" id="ARBA00048819"/>
    </source>
</evidence>
<dbReference type="GO" id="GO:0005524">
    <property type="term" value="F:ATP binding"/>
    <property type="evidence" value="ECO:0007669"/>
    <property type="project" value="UniProtKB-KW"/>
</dbReference>
<evidence type="ECO:0000256" key="2">
    <source>
        <dbReference type="ARBA" id="ARBA00022741"/>
    </source>
</evidence>
<reference evidence="6 7" key="1">
    <citation type="submission" date="2017-06" db="EMBL/GenBank/DDBJ databases">
        <title>Streptomyces albireticuli Genome sequencing and assembly.</title>
        <authorList>
            <person name="Wang Y."/>
            <person name="Du B."/>
            <person name="Ding Y."/>
            <person name="Liu H."/>
            <person name="Hou Q."/>
            <person name="Liu K."/>
            <person name="Yao L."/>
            <person name="Wang C."/>
        </authorList>
    </citation>
    <scope>NUCLEOTIDE SEQUENCE [LARGE SCALE GENOMIC DNA]</scope>
    <source>
        <strain evidence="6 7">MDJK11</strain>
    </source>
</reference>
<protein>
    <recommendedName>
        <fullName evidence="5">Putative glutamate--cysteine ligase 2</fullName>
        <ecNumber evidence="5">6.3.2.2</ecNumber>
    </recommendedName>
    <alternativeName>
        <fullName evidence="5">Gamma-glutamylcysteine synthetase 2</fullName>
        <shortName evidence="5">GCS 2</shortName>
        <shortName evidence="5">Gamma-GCS 2</shortName>
    </alternativeName>
</protein>